<accession>A0AAV6GQL0</accession>
<feature type="region of interest" description="Disordered" evidence="2">
    <location>
        <begin position="160"/>
        <end position="202"/>
    </location>
</feature>
<evidence type="ECO:0000313" key="4">
    <source>
        <dbReference type="Proteomes" id="UP000823561"/>
    </source>
</evidence>
<gene>
    <name evidence="3" type="ORF">AALO_G00144370</name>
</gene>
<name>A0AAV6GQL0_9TELE</name>
<protein>
    <submittedName>
        <fullName evidence="3">Uncharacterized protein</fullName>
    </submittedName>
</protein>
<proteinExistence type="predicted"/>
<feature type="region of interest" description="Disordered" evidence="2">
    <location>
        <begin position="96"/>
        <end position="128"/>
    </location>
</feature>
<evidence type="ECO:0000256" key="1">
    <source>
        <dbReference type="SAM" id="Coils"/>
    </source>
</evidence>
<feature type="coiled-coil region" evidence="1">
    <location>
        <begin position="34"/>
        <end position="68"/>
    </location>
</feature>
<organism evidence="3 4">
    <name type="scientific">Alosa alosa</name>
    <name type="common">allis shad</name>
    <dbReference type="NCBI Taxonomy" id="278164"/>
    <lineage>
        <taxon>Eukaryota</taxon>
        <taxon>Metazoa</taxon>
        <taxon>Chordata</taxon>
        <taxon>Craniata</taxon>
        <taxon>Vertebrata</taxon>
        <taxon>Euteleostomi</taxon>
        <taxon>Actinopterygii</taxon>
        <taxon>Neopterygii</taxon>
        <taxon>Teleostei</taxon>
        <taxon>Clupei</taxon>
        <taxon>Clupeiformes</taxon>
        <taxon>Clupeoidei</taxon>
        <taxon>Clupeidae</taxon>
        <taxon>Alosa</taxon>
    </lineage>
</organism>
<evidence type="ECO:0000313" key="3">
    <source>
        <dbReference type="EMBL" id="KAG5275171.1"/>
    </source>
</evidence>
<keyword evidence="1" id="KW-0175">Coiled coil</keyword>
<feature type="compositionally biased region" description="Basic residues" evidence="2">
    <location>
        <begin position="173"/>
        <end position="185"/>
    </location>
</feature>
<keyword evidence="4" id="KW-1185">Reference proteome</keyword>
<comment type="caution">
    <text evidence="3">The sequence shown here is derived from an EMBL/GenBank/DDBJ whole genome shotgun (WGS) entry which is preliminary data.</text>
</comment>
<dbReference type="AlphaFoldDB" id="A0AAV6GQL0"/>
<dbReference type="Proteomes" id="UP000823561">
    <property type="component" value="Chromosome 10"/>
</dbReference>
<reference evidence="3" key="1">
    <citation type="submission" date="2020-10" db="EMBL/GenBank/DDBJ databases">
        <title>Chromosome-scale genome assembly of the Allis shad, Alosa alosa.</title>
        <authorList>
            <person name="Margot Z."/>
            <person name="Christophe K."/>
            <person name="Cabau C."/>
            <person name="Louis A."/>
            <person name="Berthelot C."/>
            <person name="Parey E."/>
            <person name="Roest Crollius H."/>
            <person name="Montfort J."/>
            <person name="Robinson-Rechavi M."/>
            <person name="Bucao C."/>
            <person name="Bouchez O."/>
            <person name="Gislard M."/>
            <person name="Lluch J."/>
            <person name="Milhes M."/>
            <person name="Lampietro C."/>
            <person name="Lopez Roques C."/>
            <person name="Donnadieu C."/>
            <person name="Braasch I."/>
            <person name="Desvignes T."/>
            <person name="Postlethwait J."/>
            <person name="Bobe J."/>
            <person name="Guiguen Y."/>
        </authorList>
    </citation>
    <scope>NUCLEOTIDE SEQUENCE</scope>
    <source>
        <strain evidence="3">M-15738</strain>
        <tissue evidence="3">Blood</tissue>
    </source>
</reference>
<evidence type="ECO:0000256" key="2">
    <source>
        <dbReference type="SAM" id="MobiDB-lite"/>
    </source>
</evidence>
<dbReference type="EMBL" id="JADWDJ010000010">
    <property type="protein sequence ID" value="KAG5275171.1"/>
    <property type="molecule type" value="Genomic_DNA"/>
</dbReference>
<sequence>MDANPAFCLSLLYRNDPIYSLCAPDLMTASQTVNNKFVKEQRRLMKTLRQLEHERITQKRRLEEEQKQFAFVMSKRLRPRNIHALASRVSSGSASSVRPARCIRSAPPALSTQRQGASGGNSEPRRTTTCGQCEMMTHLCHLTRSLHMYSEDRAKPAVNNVLRGGVGSSDGRNRKHESQHPRGRNARSCPPSLQRRRAEHTEPVCLHIHHQQTK</sequence>